<proteinExistence type="evidence at transcript level"/>
<sequence>MHWPCSSGRECKEYFIYPNGRNAHRLGCNYALKRRINRWTMVIKKKCAFVQERNYFTYDDEIGCVKLSRTGVMTYCIILN</sequence>
<protein>
    <submittedName>
        <fullName evidence="1">SJCHGC09796 protein</fullName>
    </submittedName>
</protein>
<accession>Q5BQV3</accession>
<dbReference type="AlphaFoldDB" id="Q5BQV3"/>
<reference evidence="1" key="1">
    <citation type="submission" date="2005-01" db="EMBL/GenBank/DDBJ databases">
        <authorList>
            <person name="Han Z."/>
        </authorList>
    </citation>
    <scope>NUCLEOTIDE SEQUENCE</scope>
</reference>
<dbReference type="EMBL" id="AY915862">
    <property type="protein sequence ID" value="AAX31083.1"/>
    <property type="molecule type" value="mRNA"/>
</dbReference>
<evidence type="ECO:0000313" key="1">
    <source>
        <dbReference type="EMBL" id="AAX31083.1"/>
    </source>
</evidence>
<organism evidence="1">
    <name type="scientific">Schistosoma japonicum</name>
    <name type="common">Blood fluke</name>
    <dbReference type="NCBI Taxonomy" id="6182"/>
    <lineage>
        <taxon>Eukaryota</taxon>
        <taxon>Metazoa</taxon>
        <taxon>Spiralia</taxon>
        <taxon>Lophotrochozoa</taxon>
        <taxon>Platyhelminthes</taxon>
        <taxon>Trematoda</taxon>
        <taxon>Digenea</taxon>
        <taxon>Strigeidida</taxon>
        <taxon>Schistosomatoidea</taxon>
        <taxon>Schistosomatidae</taxon>
        <taxon>Schistosoma</taxon>
    </lineage>
</organism>
<reference evidence="1" key="2">
    <citation type="journal article" date="2006" name="PLoS Pathog.">
        <title>New perspectives on host-parasite interplay by comparative transcriptomic and proteomic analyses of Schistosoma japonicum.</title>
        <authorList>
            <person name="Liu F."/>
            <person name="Lu J."/>
            <person name="Hu W."/>
            <person name="Wang S.Y."/>
            <person name="Cui S.J."/>
            <person name="Chi M."/>
            <person name="Yan Q."/>
            <person name="Wang X.R."/>
            <person name="Song H.D."/>
            <person name="Xu X.N."/>
            <person name="Wang J.J."/>
            <person name="Zhang X.L."/>
            <person name="Zhang X."/>
            <person name="Wang Z.Q."/>
            <person name="Xue C.L."/>
            <person name="Brindley P.J."/>
            <person name="McManus D.P."/>
            <person name="Yang P.Y."/>
            <person name="Feng Z."/>
            <person name="Chen Z."/>
            <person name="Han Z.G."/>
        </authorList>
    </citation>
    <scope>NUCLEOTIDE SEQUENCE</scope>
</reference>
<name>Q5BQV3_SCHJA</name>